<dbReference type="EMBL" id="QKXC01000436">
    <property type="protein sequence ID" value="RBR04134.1"/>
    <property type="molecule type" value="Genomic_DNA"/>
</dbReference>
<reference evidence="2 3" key="1">
    <citation type="submission" date="2018-06" db="EMBL/GenBank/DDBJ databases">
        <title>Fusarium incarnatum-equiseti species complex species 28.</title>
        <authorList>
            <person name="Gardiner D.M."/>
        </authorList>
    </citation>
    <scope>NUCLEOTIDE SEQUENCE [LARGE SCALE GENOMIC DNA]</scope>
    <source>
        <strain evidence="2 3">FIESC_28</strain>
    </source>
</reference>
<keyword evidence="3" id="KW-1185">Reference proteome</keyword>
<organism evidence="2 3">
    <name type="scientific">Fusarium coffeatum</name>
    <dbReference type="NCBI Taxonomy" id="231269"/>
    <lineage>
        <taxon>Eukaryota</taxon>
        <taxon>Fungi</taxon>
        <taxon>Dikarya</taxon>
        <taxon>Ascomycota</taxon>
        <taxon>Pezizomycotina</taxon>
        <taxon>Sordariomycetes</taxon>
        <taxon>Hypocreomycetidae</taxon>
        <taxon>Hypocreales</taxon>
        <taxon>Nectriaceae</taxon>
        <taxon>Fusarium</taxon>
        <taxon>Fusarium incarnatum-equiseti species complex</taxon>
    </lineage>
</organism>
<dbReference type="GO" id="GO:0016810">
    <property type="term" value="F:hydrolase activity, acting on carbon-nitrogen (but not peptide) bonds"/>
    <property type="evidence" value="ECO:0007669"/>
    <property type="project" value="InterPro"/>
</dbReference>
<dbReference type="Pfam" id="PF01979">
    <property type="entry name" value="Amidohydro_1"/>
    <property type="match status" value="1"/>
</dbReference>
<proteinExistence type="predicted"/>
<dbReference type="GeneID" id="42001041"/>
<dbReference type="Gene3D" id="3.20.20.140">
    <property type="entry name" value="Metal-dependent hydrolases"/>
    <property type="match status" value="1"/>
</dbReference>
<dbReference type="Gene3D" id="2.30.40.10">
    <property type="entry name" value="Urease, subunit C, domain 1"/>
    <property type="match status" value="1"/>
</dbReference>
<dbReference type="Proteomes" id="UP000253153">
    <property type="component" value="Unassembled WGS sequence"/>
</dbReference>
<evidence type="ECO:0000313" key="3">
    <source>
        <dbReference type="Proteomes" id="UP000253153"/>
    </source>
</evidence>
<dbReference type="SUPFAM" id="SSF51338">
    <property type="entry name" value="Composite domain of metallo-dependent hydrolases"/>
    <property type="match status" value="1"/>
</dbReference>
<evidence type="ECO:0000313" key="2">
    <source>
        <dbReference type="EMBL" id="RBR04134.1"/>
    </source>
</evidence>
<name>A0A366QGR8_9HYPO</name>
<dbReference type="AlphaFoldDB" id="A0A366QGR8"/>
<accession>A0A366QGR8</accession>
<feature type="domain" description="Amidohydrolase-related" evidence="1">
    <location>
        <begin position="64"/>
        <end position="401"/>
    </location>
</feature>
<evidence type="ECO:0000259" key="1">
    <source>
        <dbReference type="Pfam" id="PF01979"/>
    </source>
</evidence>
<dbReference type="InterPro" id="IPR011059">
    <property type="entry name" value="Metal-dep_hydrolase_composite"/>
</dbReference>
<dbReference type="InterPro" id="IPR051781">
    <property type="entry name" value="Metallo-dep_Hydrolase"/>
</dbReference>
<sequence length="414" mass="45448">MSGLNHPEYLNSFIIEDVKIFNGHNFIANGFVVVKNGLIAHVGSCKPVETNQRDIVRISRPQHTLIPGLIDAHIHALKELVRDLQNLNRYTDYKYAGLGAIIEGGWPMPIMKKELKSVPQGRKILDTIVSGWPKLKANRDAKLFVQQQVDGHGASYIKMFHELGDTIGMKLPPPPRDVQVAVVEAAHNAGVIAVGHAFSYEGAVALLEAGVDGLTHVFFDEPPNDDFIRIMKAGNIHCNPTLGLCASQTSERQEWHQAFRTDPFAERMMIQKAADRPIGLAKDERPKAAVQHAYETTKKMYRAGVPLIVGSDCAGKGLGVTYGLGIHIEMYLFSHEIGMSPDDVLKSATSTIAARFGFGDRGQILVGKRADLVLVEGDVAEVLSDPKKRCVPIAGVWRDGVLASVYTRNYPECN</sequence>
<dbReference type="InterPro" id="IPR006680">
    <property type="entry name" value="Amidohydro-rel"/>
</dbReference>
<dbReference type="OrthoDB" id="194468at2759"/>
<comment type="caution">
    <text evidence="2">The sequence shown here is derived from an EMBL/GenBank/DDBJ whole genome shotgun (WGS) entry which is preliminary data.</text>
</comment>
<dbReference type="RefSeq" id="XP_031010198.1">
    <property type="nucleotide sequence ID" value="XM_031165745.1"/>
</dbReference>
<dbReference type="InterPro" id="IPR032466">
    <property type="entry name" value="Metal_Hydrolase"/>
</dbReference>
<protein>
    <recommendedName>
        <fullName evidence="1">Amidohydrolase-related domain-containing protein</fullName>
    </recommendedName>
</protein>
<dbReference type="PANTHER" id="PTHR43135">
    <property type="entry name" value="ALPHA-D-RIBOSE 1-METHYLPHOSPHONATE 5-TRIPHOSPHATE DIPHOSPHATASE"/>
    <property type="match status" value="1"/>
</dbReference>
<dbReference type="SUPFAM" id="SSF51556">
    <property type="entry name" value="Metallo-dependent hydrolases"/>
    <property type="match status" value="1"/>
</dbReference>
<gene>
    <name evidence="2" type="ORF">FIESC28_11625</name>
</gene>
<dbReference type="PANTHER" id="PTHR43135:SF3">
    <property type="entry name" value="ALPHA-D-RIBOSE 1-METHYLPHOSPHONATE 5-TRIPHOSPHATE DIPHOSPHATASE"/>
    <property type="match status" value="1"/>
</dbReference>